<evidence type="ECO:0000256" key="5">
    <source>
        <dbReference type="ARBA" id="ARBA00022777"/>
    </source>
</evidence>
<dbReference type="SMART" id="SM00387">
    <property type="entry name" value="HATPase_c"/>
    <property type="match status" value="1"/>
</dbReference>
<feature type="domain" description="Histidine kinase" evidence="9">
    <location>
        <begin position="209"/>
        <end position="421"/>
    </location>
</feature>
<reference evidence="10 11" key="1">
    <citation type="submission" date="2019-01" db="EMBL/GenBank/DDBJ databases">
        <authorList>
            <person name="Chen W.-M."/>
        </authorList>
    </citation>
    <scope>NUCLEOTIDE SEQUENCE [LARGE SCALE GENOMIC DNA]</scope>
    <source>
        <strain evidence="10 11">KYPY4</strain>
    </source>
</reference>
<keyword evidence="11" id="KW-1185">Reference proteome</keyword>
<evidence type="ECO:0000256" key="2">
    <source>
        <dbReference type="ARBA" id="ARBA00012438"/>
    </source>
</evidence>
<evidence type="ECO:0000256" key="3">
    <source>
        <dbReference type="ARBA" id="ARBA00022679"/>
    </source>
</evidence>
<evidence type="ECO:0000256" key="4">
    <source>
        <dbReference type="ARBA" id="ARBA00022741"/>
    </source>
</evidence>
<dbReference type="PANTHER" id="PTHR43065">
    <property type="entry name" value="SENSOR HISTIDINE KINASE"/>
    <property type="match status" value="1"/>
</dbReference>
<dbReference type="EC" id="2.7.13.3" evidence="2"/>
<dbReference type="EMBL" id="SACR01000005">
    <property type="protein sequence ID" value="RVU44538.1"/>
    <property type="molecule type" value="Genomic_DNA"/>
</dbReference>
<dbReference type="RefSeq" id="WP_128230083.1">
    <property type="nucleotide sequence ID" value="NZ_SACR01000005.1"/>
</dbReference>
<dbReference type="GO" id="GO:0004673">
    <property type="term" value="F:protein histidine kinase activity"/>
    <property type="evidence" value="ECO:0007669"/>
    <property type="project" value="UniProtKB-EC"/>
</dbReference>
<accession>A0A437RCL4</accession>
<keyword evidence="8" id="KW-0472">Membrane</keyword>
<proteinExistence type="predicted"/>
<dbReference type="InterPro" id="IPR036890">
    <property type="entry name" value="HATPase_C_sf"/>
</dbReference>
<name>A0A437RCL4_9BURK</name>
<keyword evidence="4" id="KW-0547">Nucleotide-binding</keyword>
<dbReference type="Gene3D" id="3.30.565.10">
    <property type="entry name" value="Histidine kinase-like ATPase, C-terminal domain"/>
    <property type="match status" value="1"/>
</dbReference>
<dbReference type="PRINTS" id="PR00344">
    <property type="entry name" value="BCTRLSENSOR"/>
</dbReference>
<evidence type="ECO:0000256" key="7">
    <source>
        <dbReference type="ARBA" id="ARBA00023012"/>
    </source>
</evidence>
<keyword evidence="8" id="KW-0812">Transmembrane</keyword>
<sequence length="421" mass="44538">MSTLPARQTVIAALGTAARVAAALLLAAAAGALASQGSARALVGAAAVVALAAALLAPLVRAHWRSQARAGISATSQPAPSPTAEERQAQRVATLQAQFEHLPVAVWAHHPEAPADDPAHPRLQPLSSRARRLEAPGGVRDRAALHRLLASKAAPGPVLLDTERGAERWQLQRQPLALVGQARVLLALVPLENELEAESLRAWQELVTVLTHEIMNSLTPLQSLSQTAIGLLDEPDDPAAQADLRTALQAIQQRAQGLARFVATYRRASHWPAPQLAPVALQALFARLQQATAPAWAARGGEALFELASPTLCLQADEAQLEQALLALVHNAAQATAETPVPRLWVTARQGRGGRLQLSVRDNGPGVAPGLERQIFLPFFTTREGGQGVGLTVVRQLVHGMGGRVRHVRPLEGGAAFVLSF</sequence>
<evidence type="ECO:0000259" key="9">
    <source>
        <dbReference type="PROSITE" id="PS50109"/>
    </source>
</evidence>
<dbReference type="InterPro" id="IPR003594">
    <property type="entry name" value="HATPase_dom"/>
</dbReference>
<evidence type="ECO:0000256" key="6">
    <source>
        <dbReference type="ARBA" id="ARBA00022840"/>
    </source>
</evidence>
<feature type="transmembrane region" description="Helical" evidence="8">
    <location>
        <begin position="39"/>
        <end position="60"/>
    </location>
</feature>
<evidence type="ECO:0000256" key="1">
    <source>
        <dbReference type="ARBA" id="ARBA00000085"/>
    </source>
</evidence>
<protein>
    <recommendedName>
        <fullName evidence="2">histidine kinase</fullName>
        <ecNumber evidence="2">2.7.13.3</ecNumber>
    </recommendedName>
</protein>
<dbReference type="OrthoDB" id="1931120at2"/>
<dbReference type="InterPro" id="IPR004358">
    <property type="entry name" value="Sig_transdc_His_kin-like_C"/>
</dbReference>
<dbReference type="Proteomes" id="UP000285575">
    <property type="component" value="Unassembled WGS sequence"/>
</dbReference>
<gene>
    <name evidence="10" type="ORF">EOE66_17905</name>
</gene>
<keyword evidence="3" id="KW-0808">Transferase</keyword>
<keyword evidence="7" id="KW-0902">Two-component regulatory system</keyword>
<comment type="caution">
    <text evidence="10">The sequence shown here is derived from an EMBL/GenBank/DDBJ whole genome shotgun (WGS) entry which is preliminary data.</text>
</comment>
<dbReference type="Pfam" id="PF02518">
    <property type="entry name" value="HATPase_c"/>
    <property type="match status" value="1"/>
</dbReference>
<dbReference type="SUPFAM" id="SSF55874">
    <property type="entry name" value="ATPase domain of HSP90 chaperone/DNA topoisomerase II/histidine kinase"/>
    <property type="match status" value="1"/>
</dbReference>
<evidence type="ECO:0000256" key="8">
    <source>
        <dbReference type="SAM" id="Phobius"/>
    </source>
</evidence>
<keyword evidence="5" id="KW-0418">Kinase</keyword>
<keyword evidence="8" id="KW-1133">Transmembrane helix</keyword>
<dbReference type="GO" id="GO:0005524">
    <property type="term" value="F:ATP binding"/>
    <property type="evidence" value="ECO:0007669"/>
    <property type="project" value="UniProtKB-KW"/>
</dbReference>
<keyword evidence="6 10" id="KW-0067">ATP-binding</keyword>
<dbReference type="InterPro" id="IPR005467">
    <property type="entry name" value="His_kinase_dom"/>
</dbReference>
<dbReference type="PROSITE" id="PS50109">
    <property type="entry name" value="HIS_KIN"/>
    <property type="match status" value="1"/>
</dbReference>
<evidence type="ECO:0000313" key="11">
    <source>
        <dbReference type="Proteomes" id="UP000285575"/>
    </source>
</evidence>
<dbReference type="AlphaFoldDB" id="A0A437RCL4"/>
<organism evidence="10 11">
    <name type="scientific">Rubrivivax rivuli</name>
    <dbReference type="NCBI Taxonomy" id="1862385"/>
    <lineage>
        <taxon>Bacteria</taxon>
        <taxon>Pseudomonadati</taxon>
        <taxon>Pseudomonadota</taxon>
        <taxon>Betaproteobacteria</taxon>
        <taxon>Burkholderiales</taxon>
        <taxon>Sphaerotilaceae</taxon>
        <taxon>Rubrivivax</taxon>
    </lineage>
</organism>
<evidence type="ECO:0000313" key="10">
    <source>
        <dbReference type="EMBL" id="RVU44538.1"/>
    </source>
</evidence>
<dbReference type="GO" id="GO:0000160">
    <property type="term" value="P:phosphorelay signal transduction system"/>
    <property type="evidence" value="ECO:0007669"/>
    <property type="project" value="UniProtKB-KW"/>
</dbReference>
<comment type="catalytic activity">
    <reaction evidence="1">
        <text>ATP + protein L-histidine = ADP + protein N-phospho-L-histidine.</text>
        <dbReference type="EC" id="2.7.13.3"/>
    </reaction>
</comment>
<dbReference type="PANTHER" id="PTHR43065:SF46">
    <property type="entry name" value="C4-DICARBOXYLATE TRANSPORT SENSOR PROTEIN DCTB"/>
    <property type="match status" value="1"/>
</dbReference>